<sequence length="300" mass="33133">MIRVPSLQPLLLCLCLAACLFASPSQIQAQFQTNVTLNKETYLIYEGIEATVTITNRSGADVVMGGPRGGPWLGFNITDPRGHQGPTISMDGADPIIFKSGTTISRKVAISKGYSFSEYGNYFIAATVYHAPSQQYYSSNRARANFTGAKAFWEQSFGVPLGLPSAGQVRRYTLTSMRDIDRTYLYVRLLDDRSGANISTFSLGSAIMVTDPQVTVDRENKMHVLFMTVPRIYSHVVIDSQGKIFRRNYHRETDAERPQLAVQTDGNIVVSGGYPYDPAIEAEQEKVNRGRSIGEKPPGL</sequence>
<keyword evidence="1" id="KW-0732">Signal</keyword>
<keyword evidence="3" id="KW-1185">Reference proteome</keyword>
<protein>
    <submittedName>
        <fullName evidence="2">Uncharacterized protein</fullName>
    </submittedName>
</protein>
<proteinExistence type="predicted"/>
<comment type="caution">
    <text evidence="2">The sequence shown here is derived from an EMBL/GenBank/DDBJ whole genome shotgun (WGS) entry which is preliminary data.</text>
</comment>
<evidence type="ECO:0000313" key="2">
    <source>
        <dbReference type="EMBL" id="TLD72007.1"/>
    </source>
</evidence>
<reference evidence="2 3" key="1">
    <citation type="submission" date="2019-05" db="EMBL/GenBank/DDBJ databases">
        <title>Verrucobacter flavum gen. nov., sp. nov. a new member of the family Verrucomicrobiaceae.</title>
        <authorList>
            <person name="Szuroczki S."/>
            <person name="Abbaszade G."/>
            <person name="Szabo A."/>
            <person name="Felfoldi T."/>
            <person name="Schumann P."/>
            <person name="Boka K."/>
            <person name="Keki Z."/>
            <person name="Toumi M."/>
            <person name="Toth E."/>
        </authorList>
    </citation>
    <scope>NUCLEOTIDE SEQUENCE [LARGE SCALE GENOMIC DNA]</scope>
    <source>
        <strain evidence="2 3">MG-N-17</strain>
    </source>
</reference>
<accession>A0A5R8KIC5</accession>
<evidence type="ECO:0000256" key="1">
    <source>
        <dbReference type="SAM" id="SignalP"/>
    </source>
</evidence>
<dbReference type="RefSeq" id="WP_138085010.1">
    <property type="nucleotide sequence ID" value="NZ_VAUV01000003.1"/>
</dbReference>
<dbReference type="EMBL" id="VAUV01000003">
    <property type="protein sequence ID" value="TLD72007.1"/>
    <property type="molecule type" value="Genomic_DNA"/>
</dbReference>
<dbReference type="OrthoDB" id="188030at2"/>
<evidence type="ECO:0000313" key="3">
    <source>
        <dbReference type="Proteomes" id="UP000306196"/>
    </source>
</evidence>
<gene>
    <name evidence="2" type="ORF">FEM03_04590</name>
</gene>
<feature type="chain" id="PRO_5024356327" evidence="1">
    <location>
        <begin position="30"/>
        <end position="300"/>
    </location>
</feature>
<dbReference type="Proteomes" id="UP000306196">
    <property type="component" value="Unassembled WGS sequence"/>
</dbReference>
<dbReference type="AlphaFoldDB" id="A0A5R8KIC5"/>
<name>A0A5R8KIC5_9BACT</name>
<feature type="signal peptide" evidence="1">
    <location>
        <begin position="1"/>
        <end position="29"/>
    </location>
</feature>
<organism evidence="2 3">
    <name type="scientific">Phragmitibacter flavus</name>
    <dbReference type="NCBI Taxonomy" id="2576071"/>
    <lineage>
        <taxon>Bacteria</taxon>
        <taxon>Pseudomonadati</taxon>
        <taxon>Verrucomicrobiota</taxon>
        <taxon>Verrucomicrobiia</taxon>
        <taxon>Verrucomicrobiales</taxon>
        <taxon>Verrucomicrobiaceae</taxon>
        <taxon>Phragmitibacter</taxon>
    </lineage>
</organism>